<proteinExistence type="predicted"/>
<dbReference type="EMBL" id="CM010724">
    <property type="protein sequence ID" value="RZC79676.1"/>
    <property type="molecule type" value="Genomic_DNA"/>
</dbReference>
<gene>
    <name evidence="1" type="ORF">C5167_042250</name>
</gene>
<keyword evidence="2" id="KW-1185">Reference proteome</keyword>
<name>A0A4Y7L3B7_PAPSO</name>
<organism evidence="1 2">
    <name type="scientific">Papaver somniferum</name>
    <name type="common">Opium poppy</name>
    <dbReference type="NCBI Taxonomy" id="3469"/>
    <lineage>
        <taxon>Eukaryota</taxon>
        <taxon>Viridiplantae</taxon>
        <taxon>Streptophyta</taxon>
        <taxon>Embryophyta</taxon>
        <taxon>Tracheophyta</taxon>
        <taxon>Spermatophyta</taxon>
        <taxon>Magnoliopsida</taxon>
        <taxon>Ranunculales</taxon>
        <taxon>Papaveraceae</taxon>
        <taxon>Papaveroideae</taxon>
        <taxon>Papaver</taxon>
    </lineage>
</organism>
<reference evidence="1 2" key="1">
    <citation type="journal article" date="2018" name="Science">
        <title>The opium poppy genome and morphinan production.</title>
        <authorList>
            <person name="Guo L."/>
            <person name="Winzer T."/>
            <person name="Yang X."/>
            <person name="Li Y."/>
            <person name="Ning Z."/>
            <person name="He Z."/>
            <person name="Teodor R."/>
            <person name="Lu Y."/>
            <person name="Bowser T.A."/>
            <person name="Graham I.A."/>
            <person name="Ye K."/>
        </authorList>
    </citation>
    <scope>NUCLEOTIDE SEQUENCE [LARGE SCALE GENOMIC DNA]</scope>
    <source>
        <strain evidence="2">cv. HN1</strain>
        <tissue evidence="1">Leaves</tissue>
    </source>
</reference>
<dbReference type="Gramene" id="RZC79676">
    <property type="protein sequence ID" value="RZC79676"/>
    <property type="gene ID" value="C5167_042250"/>
</dbReference>
<sequence>MDGNRGANLRTVEEVILKVEELKYFNLSLLVTARILQFMTIGKNSTPQKHIDERRRRTRVGEMGEEKYPIEMLKFAEEQVYAKGSRFPFKLRSKR</sequence>
<dbReference type="Proteomes" id="UP000316621">
    <property type="component" value="Chromosome 10"/>
</dbReference>
<protein>
    <submittedName>
        <fullName evidence="1">Uncharacterized protein</fullName>
    </submittedName>
</protein>
<dbReference type="AlphaFoldDB" id="A0A4Y7L3B7"/>
<accession>A0A4Y7L3B7</accession>
<evidence type="ECO:0000313" key="1">
    <source>
        <dbReference type="EMBL" id="RZC79676.1"/>
    </source>
</evidence>
<evidence type="ECO:0000313" key="2">
    <source>
        <dbReference type="Proteomes" id="UP000316621"/>
    </source>
</evidence>